<proteinExistence type="predicted"/>
<name>A0A066RVJ7_9GAMM</name>
<accession>A0A066RVJ7</accession>
<dbReference type="InterPro" id="IPR009776">
    <property type="entry name" value="Spore_0_M"/>
</dbReference>
<reference evidence="1 2" key="1">
    <citation type="submission" date="2014-04" db="EMBL/GenBank/DDBJ databases">
        <title>Draft genome sequence of Photobacterium halotolerans S2753: a solonamide, ngercheumicin and holomycin producer.</title>
        <authorList>
            <person name="Machado H.R."/>
            <person name="Gram L."/>
        </authorList>
    </citation>
    <scope>NUCLEOTIDE SEQUENCE [LARGE SCALE GENOMIC DNA]</scope>
    <source>
        <strain evidence="1 2">S2753</strain>
    </source>
</reference>
<dbReference type="STRING" id="1654360.EA58_11655"/>
<evidence type="ECO:0000313" key="2">
    <source>
        <dbReference type="Proteomes" id="UP000027192"/>
    </source>
</evidence>
<dbReference type="RefSeq" id="WP_036752571.1">
    <property type="nucleotide sequence ID" value="NZ_JAGSGC010000017.1"/>
</dbReference>
<dbReference type="Pfam" id="PF07070">
    <property type="entry name" value="Spo0M"/>
    <property type="match status" value="1"/>
</dbReference>
<protein>
    <submittedName>
        <fullName evidence="1">Gram-positive sporulation control protein Spo0M</fullName>
    </submittedName>
</protein>
<dbReference type="EMBL" id="JMIB01000022">
    <property type="protein sequence ID" value="KDM91413.1"/>
    <property type="molecule type" value="Genomic_DNA"/>
</dbReference>
<keyword evidence="2" id="KW-1185">Reference proteome</keyword>
<gene>
    <name evidence="1" type="ORF">EA58_11655</name>
</gene>
<organism evidence="1 2">
    <name type="scientific">Photobacterium galatheae</name>
    <dbReference type="NCBI Taxonomy" id="1654360"/>
    <lineage>
        <taxon>Bacteria</taxon>
        <taxon>Pseudomonadati</taxon>
        <taxon>Pseudomonadota</taxon>
        <taxon>Gammaproteobacteria</taxon>
        <taxon>Vibrionales</taxon>
        <taxon>Vibrionaceae</taxon>
        <taxon>Photobacterium</taxon>
    </lineage>
</organism>
<comment type="caution">
    <text evidence="1">The sequence shown here is derived from an EMBL/GenBank/DDBJ whole genome shotgun (WGS) entry which is preliminary data.</text>
</comment>
<evidence type="ECO:0000313" key="1">
    <source>
        <dbReference type="EMBL" id="KDM91413.1"/>
    </source>
</evidence>
<dbReference type="Proteomes" id="UP000027192">
    <property type="component" value="Unassembled WGS sequence"/>
</dbReference>
<dbReference type="AlphaFoldDB" id="A0A066RVJ7"/>
<dbReference type="OrthoDB" id="2351239at2"/>
<sequence length="264" mass="29471">MSLFHKTLASLGLGGARVDTVLETEVLLPGQSLPVRIDVKGGKVAQAVDNIHLYLCCRYEDEVPVSRGDSEHRMEKVQQTYTLAQWSLPEAFTLRAGEQRQFECRFELPVNTPITIGDSGVWLETHLEIPLALDPKDKDPLTIRPDPLLDAVFTALEQAGFRLLQVECEATDGFALPFVQVFEFVPVSGPYHGRWRELELITQVDGDHLTLWFAIDRRQRGVSGMLARLLGGGELKRQLAIPLTIDPMDIGEQVLAYLAQVDDP</sequence>
<dbReference type="PANTHER" id="PTHR40053:SF1">
    <property type="entry name" value="SPORULATION-CONTROL PROTEIN SPO0M"/>
    <property type="match status" value="1"/>
</dbReference>
<dbReference type="PANTHER" id="PTHR40053">
    <property type="entry name" value="SPORULATION-CONTROL PROTEIN SPO0M"/>
    <property type="match status" value="1"/>
</dbReference>